<proteinExistence type="predicted"/>
<dbReference type="EMBL" id="GL574803">
    <property type="protein sequence ID" value="ELR03958.1"/>
    <property type="molecule type" value="Genomic_DNA"/>
</dbReference>
<evidence type="ECO:0000313" key="3">
    <source>
        <dbReference type="Proteomes" id="UP000011064"/>
    </source>
</evidence>
<gene>
    <name evidence="2" type="ORF">GMDG_08962</name>
</gene>
<dbReference type="AlphaFoldDB" id="L8FTZ8"/>
<dbReference type="VEuPathDB" id="FungiDB:GMDG_08962"/>
<reference evidence="3" key="1">
    <citation type="submission" date="2010-09" db="EMBL/GenBank/DDBJ databases">
        <title>The genome sequence of Geomyces destructans 20631-21.</title>
        <authorList>
            <consortium name="The Broad Institute Genome Sequencing Platform"/>
            <person name="Cuomo C.A."/>
            <person name="Blehert D.S."/>
            <person name="Lorch J.M."/>
            <person name="Young S.K."/>
            <person name="Zeng Q."/>
            <person name="Gargeya S."/>
            <person name="Fitzgerald M."/>
            <person name="Haas B."/>
            <person name="Abouelleil A."/>
            <person name="Alvarado L."/>
            <person name="Arachchi H.M."/>
            <person name="Berlin A."/>
            <person name="Brown A."/>
            <person name="Chapman S.B."/>
            <person name="Chen Z."/>
            <person name="Dunbar C."/>
            <person name="Freedman E."/>
            <person name="Gearin G."/>
            <person name="Gellesch M."/>
            <person name="Goldberg J."/>
            <person name="Griggs A."/>
            <person name="Gujja S."/>
            <person name="Heiman D."/>
            <person name="Howarth C."/>
            <person name="Larson L."/>
            <person name="Lui A."/>
            <person name="MacDonald P.J.P."/>
            <person name="Montmayeur A."/>
            <person name="Murphy C."/>
            <person name="Neiman D."/>
            <person name="Pearson M."/>
            <person name="Priest M."/>
            <person name="Roberts A."/>
            <person name="Saif S."/>
            <person name="Shea T."/>
            <person name="Shenoy N."/>
            <person name="Sisk P."/>
            <person name="Stolte C."/>
            <person name="Sykes S."/>
            <person name="Wortman J."/>
            <person name="Nusbaum C."/>
            <person name="Birren B."/>
        </authorList>
    </citation>
    <scope>NUCLEOTIDE SEQUENCE [LARGE SCALE GENOMIC DNA]</scope>
    <source>
        <strain evidence="3">ATCC MYA-4855 / 20631-21</strain>
    </source>
</reference>
<protein>
    <submittedName>
        <fullName evidence="2">Uncharacterized protein</fullName>
    </submittedName>
</protein>
<keyword evidence="3" id="KW-1185">Reference proteome</keyword>
<feature type="non-terminal residue" evidence="2">
    <location>
        <position position="115"/>
    </location>
</feature>
<dbReference type="HOGENOM" id="CLU_2114751_0_0_1"/>
<organism evidence="2 3">
    <name type="scientific">Pseudogymnoascus destructans (strain ATCC MYA-4855 / 20631-21)</name>
    <name type="common">Bat white-nose syndrome fungus</name>
    <name type="synonym">Geomyces destructans</name>
    <dbReference type="NCBI Taxonomy" id="658429"/>
    <lineage>
        <taxon>Eukaryota</taxon>
        <taxon>Fungi</taxon>
        <taxon>Dikarya</taxon>
        <taxon>Ascomycota</taxon>
        <taxon>Pezizomycotina</taxon>
        <taxon>Leotiomycetes</taxon>
        <taxon>Thelebolales</taxon>
        <taxon>Thelebolaceae</taxon>
        <taxon>Pseudogymnoascus</taxon>
    </lineage>
</organism>
<dbReference type="InParanoid" id="L8FTZ8"/>
<evidence type="ECO:0000313" key="2">
    <source>
        <dbReference type="EMBL" id="ELR03958.1"/>
    </source>
</evidence>
<evidence type="ECO:0000256" key="1">
    <source>
        <dbReference type="SAM" id="MobiDB-lite"/>
    </source>
</evidence>
<sequence length="115" mass="12042">MVGIEKGPQASAPDDRRAHQGPGLEPVEDVQDVLGPGIALHVRDPDQPALGEVGDQVRAQVGQTELALRADHAVGPVPAHGYEAAFLVDLAIADPVGAQLGTEGPFDLHHDVVRR</sequence>
<accession>L8FTZ8</accession>
<feature type="region of interest" description="Disordered" evidence="1">
    <location>
        <begin position="1"/>
        <end position="27"/>
    </location>
</feature>
<dbReference type="Proteomes" id="UP000011064">
    <property type="component" value="Unassembled WGS sequence"/>
</dbReference>
<name>L8FTZ8_PSED2</name>